<protein>
    <submittedName>
        <fullName evidence="2">Uncharacterized protein</fullName>
    </submittedName>
</protein>
<organism evidence="2">
    <name type="scientific">Spongospora subterranea</name>
    <dbReference type="NCBI Taxonomy" id="70186"/>
    <lineage>
        <taxon>Eukaryota</taxon>
        <taxon>Sar</taxon>
        <taxon>Rhizaria</taxon>
        <taxon>Endomyxa</taxon>
        <taxon>Phytomyxea</taxon>
        <taxon>Plasmodiophorida</taxon>
        <taxon>Plasmodiophoridae</taxon>
        <taxon>Spongospora</taxon>
    </lineage>
</organism>
<reference evidence="2" key="1">
    <citation type="submission" date="2015-04" db="EMBL/GenBank/DDBJ databases">
        <title>The genome sequence of the plant pathogenic Rhizarian Plasmodiophora brassicae reveals insights in its biotrophic life cycle and the origin of chitin synthesis.</title>
        <authorList>
            <person name="Schwelm A."/>
            <person name="Fogelqvist J."/>
            <person name="Knaust A."/>
            <person name="Julke S."/>
            <person name="Lilja T."/>
            <person name="Dhandapani V."/>
            <person name="Bonilla-Rosso G."/>
            <person name="Karlsson M."/>
            <person name="Shevchenko A."/>
            <person name="Choi S.R."/>
            <person name="Kim H.G."/>
            <person name="Park J.Y."/>
            <person name="Lim Y.P."/>
            <person name="Ludwig-Muller J."/>
            <person name="Dixelius C."/>
        </authorList>
    </citation>
    <scope>NUCLEOTIDE SEQUENCE</scope>
    <source>
        <tissue evidence="2">Potato root galls</tissue>
    </source>
</reference>
<dbReference type="EMBL" id="HACM01004967">
    <property type="protein sequence ID" value="CRZ05409.1"/>
    <property type="molecule type" value="Transcribed_RNA"/>
</dbReference>
<feature type="compositionally biased region" description="Polar residues" evidence="1">
    <location>
        <begin position="262"/>
        <end position="271"/>
    </location>
</feature>
<feature type="compositionally biased region" description="Low complexity" evidence="1">
    <location>
        <begin position="279"/>
        <end position="288"/>
    </location>
</feature>
<dbReference type="AlphaFoldDB" id="A0A0H5RAE8"/>
<feature type="compositionally biased region" description="Polar residues" evidence="1">
    <location>
        <begin position="289"/>
        <end position="299"/>
    </location>
</feature>
<feature type="region of interest" description="Disordered" evidence="1">
    <location>
        <begin position="128"/>
        <end position="156"/>
    </location>
</feature>
<evidence type="ECO:0000313" key="2">
    <source>
        <dbReference type="EMBL" id="CRZ05409.1"/>
    </source>
</evidence>
<feature type="compositionally biased region" description="Low complexity" evidence="1">
    <location>
        <begin position="194"/>
        <end position="213"/>
    </location>
</feature>
<accession>A0A0H5RAE8</accession>
<name>A0A0H5RAE8_9EUKA</name>
<evidence type="ECO:0000256" key="1">
    <source>
        <dbReference type="SAM" id="MobiDB-lite"/>
    </source>
</evidence>
<feature type="region of interest" description="Disordered" evidence="1">
    <location>
        <begin position="190"/>
        <end position="311"/>
    </location>
</feature>
<sequence length="399" mass="43573">MEGLQSLDDWDCRIEQRADSVEERVKEAVKAALGEQYSDCADQAVASITLQLKTMSALVTLFPIMTSSYHAESLMKKYSSSCLAAIQNASRSILQIDYCEGLSKIPEDVSVEATQSPLRTASPNLKIPQLRPKASPRRQLIPPKTRRSLQAARRKSCDSEAAKISFSASSISSPPGARHSPVRNLTLYPKANLSSSSQPRRPVVDVSRSVDFSSGKRTPGNMVLPRTSSRTSGSKKPALARPQRRSESGRRSTGATGRFINMSPSRISQEGTRFDDSASDVSRSVDWSNLSDRSTSSCGDLNPQGEPDTAEINSTFRSGAIKKPSSLRNLAVTRLSCSNVQPTCKPSLRGPLKSAKENEMRHSAFLQNVEELVAKASPYSEVFATRTKIGFTATDDEWH</sequence>
<proteinExistence type="predicted"/>